<keyword evidence="3" id="KW-1185">Reference proteome</keyword>
<reference evidence="2" key="2">
    <citation type="submission" date="2023-06" db="EMBL/GenBank/DDBJ databases">
        <authorList>
            <consortium name="Lawrence Berkeley National Laboratory"/>
            <person name="Mondo S.J."/>
            <person name="Hensen N."/>
            <person name="Bonometti L."/>
            <person name="Westerberg I."/>
            <person name="Brannstrom I.O."/>
            <person name="Guillou S."/>
            <person name="Cros-Aarteil S."/>
            <person name="Calhoun S."/>
            <person name="Haridas S."/>
            <person name="Kuo A."/>
            <person name="Pangilinan J."/>
            <person name="Riley R."/>
            <person name="Labutti K."/>
            <person name="Andreopoulos B."/>
            <person name="Lipzen A."/>
            <person name="Chen C."/>
            <person name="Yanf M."/>
            <person name="Daum C."/>
            <person name="Ng V."/>
            <person name="Clum A."/>
            <person name="Steindorff A."/>
            <person name="Ohm R."/>
            <person name="Martin F."/>
            <person name="Silar P."/>
            <person name="Natvig D."/>
            <person name="Lalanne C."/>
            <person name="Gautier V."/>
            <person name="Ament-Velasquez S.L."/>
            <person name="Kruys A."/>
            <person name="Hutchinson M.I."/>
            <person name="Powell A.J."/>
            <person name="Barry K."/>
            <person name="Miller A.N."/>
            <person name="Grigoriev I.V."/>
            <person name="Debuchy R."/>
            <person name="Gladieux P."/>
            <person name="Thoren M.H."/>
            <person name="Johannesson H."/>
        </authorList>
    </citation>
    <scope>NUCLEOTIDE SEQUENCE</scope>
    <source>
        <strain evidence="2">CBS 626.80</strain>
    </source>
</reference>
<comment type="caution">
    <text evidence="2">The sequence shown here is derived from an EMBL/GenBank/DDBJ whole genome shotgun (WGS) entry which is preliminary data.</text>
</comment>
<name>A0AAN6SHF3_9PEZI</name>
<evidence type="ECO:0008006" key="4">
    <source>
        <dbReference type="Google" id="ProtNLM"/>
    </source>
</evidence>
<evidence type="ECO:0000313" key="3">
    <source>
        <dbReference type="Proteomes" id="UP001303222"/>
    </source>
</evidence>
<feature type="signal peptide" evidence="1">
    <location>
        <begin position="1"/>
        <end position="17"/>
    </location>
</feature>
<dbReference type="Proteomes" id="UP001303222">
    <property type="component" value="Unassembled WGS sequence"/>
</dbReference>
<evidence type="ECO:0000256" key="1">
    <source>
        <dbReference type="SAM" id="SignalP"/>
    </source>
</evidence>
<feature type="chain" id="PRO_5042966866" description="Secreted protein" evidence="1">
    <location>
        <begin position="18"/>
        <end position="86"/>
    </location>
</feature>
<protein>
    <recommendedName>
        <fullName evidence="4">Secreted protein</fullName>
    </recommendedName>
</protein>
<keyword evidence="1" id="KW-0732">Signal</keyword>
<reference evidence="2" key="1">
    <citation type="journal article" date="2023" name="Mol. Phylogenet. Evol.">
        <title>Genome-scale phylogeny and comparative genomics of the fungal order Sordariales.</title>
        <authorList>
            <person name="Hensen N."/>
            <person name="Bonometti L."/>
            <person name="Westerberg I."/>
            <person name="Brannstrom I.O."/>
            <person name="Guillou S."/>
            <person name="Cros-Aarteil S."/>
            <person name="Calhoun S."/>
            <person name="Haridas S."/>
            <person name="Kuo A."/>
            <person name="Mondo S."/>
            <person name="Pangilinan J."/>
            <person name="Riley R."/>
            <person name="LaButti K."/>
            <person name="Andreopoulos B."/>
            <person name="Lipzen A."/>
            <person name="Chen C."/>
            <person name="Yan M."/>
            <person name="Daum C."/>
            <person name="Ng V."/>
            <person name="Clum A."/>
            <person name="Steindorff A."/>
            <person name="Ohm R.A."/>
            <person name="Martin F."/>
            <person name="Silar P."/>
            <person name="Natvig D.O."/>
            <person name="Lalanne C."/>
            <person name="Gautier V."/>
            <person name="Ament-Velasquez S.L."/>
            <person name="Kruys A."/>
            <person name="Hutchinson M.I."/>
            <person name="Powell A.J."/>
            <person name="Barry K."/>
            <person name="Miller A.N."/>
            <person name="Grigoriev I.V."/>
            <person name="Debuchy R."/>
            <person name="Gladieux P."/>
            <person name="Hiltunen Thoren M."/>
            <person name="Johannesson H."/>
        </authorList>
    </citation>
    <scope>NUCLEOTIDE SEQUENCE</scope>
    <source>
        <strain evidence="2">CBS 626.80</strain>
    </source>
</reference>
<proteinExistence type="predicted"/>
<dbReference type="AlphaFoldDB" id="A0AAN6SHF3"/>
<evidence type="ECO:0000313" key="2">
    <source>
        <dbReference type="EMBL" id="KAK3953539.1"/>
    </source>
</evidence>
<organism evidence="2 3">
    <name type="scientific">Pseudoneurospora amorphoporcata</name>
    <dbReference type="NCBI Taxonomy" id="241081"/>
    <lineage>
        <taxon>Eukaryota</taxon>
        <taxon>Fungi</taxon>
        <taxon>Dikarya</taxon>
        <taxon>Ascomycota</taxon>
        <taxon>Pezizomycotina</taxon>
        <taxon>Sordariomycetes</taxon>
        <taxon>Sordariomycetidae</taxon>
        <taxon>Sordariales</taxon>
        <taxon>Sordariaceae</taxon>
        <taxon>Pseudoneurospora</taxon>
    </lineage>
</organism>
<accession>A0AAN6SHF3</accession>
<gene>
    <name evidence="2" type="ORF">QBC32DRAFT_338809</name>
</gene>
<dbReference type="EMBL" id="MU859104">
    <property type="protein sequence ID" value="KAK3953539.1"/>
    <property type="molecule type" value="Genomic_DNA"/>
</dbReference>
<sequence length="86" mass="9655">MFCALAEVLMALPWCSAVRGWEDLVLREVARPHLPRPPLLPSFLPVLPSFHLIPPHPRPPGPRPSNGYMIHLSDPSFYQQPLGRVA</sequence>